<keyword evidence="3" id="KW-1185">Reference proteome</keyword>
<dbReference type="KEGG" id="noy:EXE57_02090"/>
<dbReference type="Proteomes" id="UP000294894">
    <property type="component" value="Chromosome"/>
</dbReference>
<evidence type="ECO:0000313" key="2">
    <source>
        <dbReference type="EMBL" id="QBR91193.1"/>
    </source>
</evidence>
<evidence type="ECO:0008006" key="4">
    <source>
        <dbReference type="Google" id="ProtNLM"/>
    </source>
</evidence>
<dbReference type="Pfam" id="PF14907">
    <property type="entry name" value="NTP_transf_5"/>
    <property type="match status" value="1"/>
</dbReference>
<dbReference type="OrthoDB" id="3611766at2"/>
<gene>
    <name evidence="2" type="ORF">EXE57_02090</name>
</gene>
<sequence length="427" mass="47802">MAAARRTRRRRGDRPPARPGDGGGPRPRRGHRLPRGPRRPRRGRAADRGGRAVIPTWAPQTHHATLIRTVAAHGLAGSLLHFPDEPLGAGEFDQLLHDARSQRLTGLLWAAVQSGMLPVTDEQVERTEWLHVETLAGVLSLERFMLDTVGELDRAGIPVRALKGPVLAHLDYPEPAWRTFGDVDLLVQGDDFDRATEVIIARGHRRRHPEPRPGFDRRFSKGTSFLTEDGLELDLHRTFTMGPLGVRLRLDELWARSEAFRMGGRQLQALPAEERFVHACYHAVLGEATPRLVPLRDIAQLALTRSLDLERVHHLIRTSGGEAVVSRAVRHAWHELRIADVLSLSAWAEAYRTDPRQAAELAVYGSHSSYARKSVASIRALPTWHDRASFVHALVLPDRSYLGTRHSGHLGRLRTGLAQTRNRRRAT</sequence>
<dbReference type="AlphaFoldDB" id="A0A4P7GHE8"/>
<feature type="compositionally biased region" description="Basic residues" evidence="1">
    <location>
        <begin position="1"/>
        <end position="12"/>
    </location>
</feature>
<dbReference type="EMBL" id="CP038267">
    <property type="protein sequence ID" value="QBR91193.1"/>
    <property type="molecule type" value="Genomic_DNA"/>
</dbReference>
<organism evidence="2 3">
    <name type="scientific">Nocardioides euryhalodurans</name>
    <dbReference type="NCBI Taxonomy" id="2518370"/>
    <lineage>
        <taxon>Bacteria</taxon>
        <taxon>Bacillati</taxon>
        <taxon>Actinomycetota</taxon>
        <taxon>Actinomycetes</taxon>
        <taxon>Propionibacteriales</taxon>
        <taxon>Nocardioidaceae</taxon>
        <taxon>Nocardioides</taxon>
    </lineage>
</organism>
<protein>
    <recommendedName>
        <fullName evidence="4">Nucleotidyltransferase family protein</fullName>
    </recommendedName>
</protein>
<feature type="region of interest" description="Disordered" evidence="1">
    <location>
        <begin position="1"/>
        <end position="51"/>
    </location>
</feature>
<reference evidence="2 3" key="1">
    <citation type="submission" date="2019-03" db="EMBL/GenBank/DDBJ databases">
        <title>Three New Species of Nocardioides, Nocardioides euryhalodurans sp. nov., Nocardioides seonyuensis sp. nov. and Nocardioides eburneoflavus sp. nov., Iolated from Soil.</title>
        <authorList>
            <person name="Roh S.G."/>
            <person name="Lee C."/>
            <person name="Kim M.-K."/>
            <person name="Kim S.B."/>
        </authorList>
    </citation>
    <scope>NUCLEOTIDE SEQUENCE [LARGE SCALE GENOMIC DNA]</scope>
    <source>
        <strain evidence="2 3">MMS17-SY117</strain>
    </source>
</reference>
<feature type="compositionally biased region" description="Basic residues" evidence="1">
    <location>
        <begin position="26"/>
        <end position="43"/>
    </location>
</feature>
<proteinExistence type="predicted"/>
<accession>A0A4P7GHE8</accession>
<evidence type="ECO:0000313" key="3">
    <source>
        <dbReference type="Proteomes" id="UP000294894"/>
    </source>
</evidence>
<name>A0A4P7GHE8_9ACTN</name>
<evidence type="ECO:0000256" key="1">
    <source>
        <dbReference type="SAM" id="MobiDB-lite"/>
    </source>
</evidence>
<dbReference type="InterPro" id="IPR039498">
    <property type="entry name" value="NTP_transf_5"/>
</dbReference>